<dbReference type="GO" id="GO:0007059">
    <property type="term" value="P:chromosome segregation"/>
    <property type="evidence" value="ECO:0007669"/>
    <property type="project" value="InterPro"/>
</dbReference>
<dbReference type="CDD" id="cd23784">
    <property type="entry name" value="RWD_Spc25"/>
    <property type="match status" value="1"/>
</dbReference>
<accession>A0AAN8G8U6</accession>
<comment type="caution">
    <text evidence="14">The sequence shown here is derived from an EMBL/GenBank/DDBJ whole genome shotgun (WGS) entry which is preliminary data.</text>
</comment>
<evidence type="ECO:0000256" key="6">
    <source>
        <dbReference type="ARBA" id="ARBA00022776"/>
    </source>
</evidence>
<reference evidence="14 15" key="1">
    <citation type="submission" date="2024-01" db="EMBL/GenBank/DDBJ databases">
        <title>The genome of the rayed Mediterranean limpet Patella caerulea (Linnaeus, 1758).</title>
        <authorList>
            <person name="Anh-Thu Weber A."/>
            <person name="Halstead-Nussloch G."/>
        </authorList>
    </citation>
    <scope>NUCLEOTIDE SEQUENCE [LARGE SCALE GENOMIC DNA]</scope>
    <source>
        <strain evidence="14">AATW-2023a</strain>
        <tissue evidence="14">Whole specimen</tissue>
    </source>
</reference>
<dbReference type="Pfam" id="PF08234">
    <property type="entry name" value="Spindle_Spc25"/>
    <property type="match status" value="1"/>
</dbReference>
<comment type="subcellular location">
    <subcellularLocation>
        <location evidence="1">Chromosome</location>
        <location evidence="1">Centromere</location>
    </subcellularLocation>
    <subcellularLocation>
        <location evidence="11">Nucleus</location>
    </subcellularLocation>
    <subcellularLocation>
        <location evidence="11">Chromosome</location>
        <location evidence="11">Centromere</location>
        <location evidence="11">Kinetochore</location>
    </subcellularLocation>
</comment>
<dbReference type="GO" id="GO:0031262">
    <property type="term" value="C:Ndc80 complex"/>
    <property type="evidence" value="ECO:0007669"/>
    <property type="project" value="InterPro"/>
</dbReference>
<dbReference type="EMBL" id="JAZGQO010000021">
    <property type="protein sequence ID" value="KAK6165951.1"/>
    <property type="molecule type" value="Genomic_DNA"/>
</dbReference>
<keyword evidence="11" id="KW-0539">Nucleus</keyword>
<comment type="similarity">
    <text evidence="2 11">Belongs to the SPC25 family.</text>
</comment>
<organism evidence="14 15">
    <name type="scientific">Patella caerulea</name>
    <name type="common">Rayed Mediterranean limpet</name>
    <dbReference type="NCBI Taxonomy" id="87958"/>
    <lineage>
        <taxon>Eukaryota</taxon>
        <taxon>Metazoa</taxon>
        <taxon>Spiralia</taxon>
        <taxon>Lophotrochozoa</taxon>
        <taxon>Mollusca</taxon>
        <taxon>Gastropoda</taxon>
        <taxon>Patellogastropoda</taxon>
        <taxon>Patelloidea</taxon>
        <taxon>Patellidae</taxon>
        <taxon>Patella</taxon>
    </lineage>
</organism>
<evidence type="ECO:0000256" key="3">
    <source>
        <dbReference type="ARBA" id="ARBA00013692"/>
    </source>
</evidence>
<evidence type="ECO:0000313" key="15">
    <source>
        <dbReference type="Proteomes" id="UP001347796"/>
    </source>
</evidence>
<evidence type="ECO:0000256" key="4">
    <source>
        <dbReference type="ARBA" id="ARBA00022454"/>
    </source>
</evidence>
<dbReference type="AlphaFoldDB" id="A0AAN8G8U6"/>
<dbReference type="PANTHER" id="PTHR14281">
    <property type="entry name" value="KINETOCHORE PROTEIN SPC25-RELATED"/>
    <property type="match status" value="1"/>
</dbReference>
<comment type="subunit">
    <text evidence="10">Component of the NDC80 complex, which is composed of ndc80, cdca1, spbc24 and spbc25. The NDC80 complex interacts with mis12 and zwint.</text>
</comment>
<dbReference type="InterPro" id="IPR045143">
    <property type="entry name" value="Spc25"/>
</dbReference>
<keyword evidence="6 11" id="KW-0498">Mitosis</keyword>
<evidence type="ECO:0000256" key="9">
    <source>
        <dbReference type="ARBA" id="ARBA00023328"/>
    </source>
</evidence>
<comment type="function">
    <text evidence="11">Acts as a component of the essential kinetochore-associated NDC80 complex, which is required for chromosome segregation and spindle checkpoint activity.</text>
</comment>
<keyword evidence="7 12" id="KW-0175">Coiled coil</keyword>
<proteinExistence type="inferred from homology"/>
<keyword evidence="5 11" id="KW-0132">Cell division</keyword>
<evidence type="ECO:0000256" key="11">
    <source>
        <dbReference type="RuleBase" id="RU367150"/>
    </source>
</evidence>
<protein>
    <recommendedName>
        <fullName evidence="3 11">Kinetochore protein SPC25</fullName>
    </recommendedName>
</protein>
<evidence type="ECO:0000256" key="1">
    <source>
        <dbReference type="ARBA" id="ARBA00004584"/>
    </source>
</evidence>
<dbReference type="Gene3D" id="3.30.457.50">
    <property type="entry name" value="Chromosome segregation protein Spc25"/>
    <property type="match status" value="1"/>
</dbReference>
<gene>
    <name evidence="14" type="ORF">SNE40_022755</name>
</gene>
<keyword evidence="8 11" id="KW-0131">Cell cycle</keyword>
<dbReference type="Proteomes" id="UP001347796">
    <property type="component" value="Unassembled WGS sequence"/>
</dbReference>
<evidence type="ECO:0000259" key="13">
    <source>
        <dbReference type="Pfam" id="PF08234"/>
    </source>
</evidence>
<dbReference type="PANTHER" id="PTHR14281:SF0">
    <property type="entry name" value="KINETOCHORE PROTEIN SPC25"/>
    <property type="match status" value="1"/>
</dbReference>
<evidence type="ECO:0000256" key="8">
    <source>
        <dbReference type="ARBA" id="ARBA00023306"/>
    </source>
</evidence>
<keyword evidence="9 11" id="KW-0137">Centromere</keyword>
<name>A0AAN8G8U6_PATCE</name>
<dbReference type="InterPro" id="IPR013255">
    <property type="entry name" value="Spc25_C"/>
</dbReference>
<evidence type="ECO:0000313" key="14">
    <source>
        <dbReference type="EMBL" id="KAK6165951.1"/>
    </source>
</evidence>
<evidence type="ECO:0000256" key="2">
    <source>
        <dbReference type="ARBA" id="ARBA00006379"/>
    </source>
</evidence>
<keyword evidence="4 11" id="KW-0158">Chromosome</keyword>
<evidence type="ECO:0000256" key="12">
    <source>
        <dbReference type="SAM" id="Coils"/>
    </source>
</evidence>
<keyword evidence="15" id="KW-1185">Reference proteome</keyword>
<evidence type="ECO:0000256" key="7">
    <source>
        <dbReference type="ARBA" id="ARBA00023054"/>
    </source>
</evidence>
<dbReference type="GO" id="GO:0005634">
    <property type="term" value="C:nucleus"/>
    <property type="evidence" value="ECO:0007669"/>
    <property type="project" value="UniProtKB-SubCell"/>
</dbReference>
<feature type="coiled-coil region" evidence="12">
    <location>
        <begin position="58"/>
        <end position="127"/>
    </location>
</feature>
<dbReference type="FunFam" id="3.30.457.50:FF:000001">
    <property type="entry name" value="Probable kinetochore protein spc25"/>
    <property type="match status" value="1"/>
</dbReference>
<evidence type="ECO:0000256" key="5">
    <source>
        <dbReference type="ARBA" id="ARBA00022618"/>
    </source>
</evidence>
<keyword evidence="11" id="KW-0995">Kinetochore</keyword>
<dbReference type="GO" id="GO:0051301">
    <property type="term" value="P:cell division"/>
    <property type="evidence" value="ECO:0007669"/>
    <property type="project" value="UniProtKB-UniRule"/>
</dbReference>
<feature type="domain" description="Chromosome segregation protein Spc25 C-terminal" evidence="13">
    <location>
        <begin position="140"/>
        <end position="205"/>
    </location>
</feature>
<evidence type="ECO:0000256" key="10">
    <source>
        <dbReference type="ARBA" id="ARBA00065771"/>
    </source>
</evidence>
<sequence>MKQLEANATKIMTEETKMIYDVKKLFEENIIRHEDKLLKASGERKRLEQFTEEEKVNQQDKKCQLEVLEKELNQLLQEMESKEEENKLALESLDNIVSDKEAMKEKIETSEKQANACLKDLQNMEEIFQERLGLKFVKTADQRLQVIFTNIDPKDPSAAFSFAVKVLNGKYEVSNAQPEIENLELLTEKLNKTNSFRSFIITVRKYYCSTVS</sequence>